<dbReference type="EMBL" id="OMOQ01000003">
    <property type="protein sequence ID" value="SPH24398.1"/>
    <property type="molecule type" value="Genomic_DNA"/>
</dbReference>
<accession>A0A2R8BLV6</accession>
<dbReference type="Proteomes" id="UP000244924">
    <property type="component" value="Unassembled WGS sequence"/>
</dbReference>
<organism evidence="1 2">
    <name type="scientific">Albidovulum aquaemixtae</name>
    <dbReference type="NCBI Taxonomy" id="1542388"/>
    <lineage>
        <taxon>Bacteria</taxon>
        <taxon>Pseudomonadati</taxon>
        <taxon>Pseudomonadota</taxon>
        <taxon>Alphaproteobacteria</taxon>
        <taxon>Rhodobacterales</taxon>
        <taxon>Paracoccaceae</taxon>
        <taxon>Albidovulum</taxon>
    </lineage>
</organism>
<keyword evidence="2" id="KW-1185">Reference proteome</keyword>
<dbReference type="AlphaFoldDB" id="A0A2R8BLV6"/>
<dbReference type="RefSeq" id="WP_108854406.1">
    <property type="nucleotide sequence ID" value="NZ_OMOQ01000003.1"/>
</dbReference>
<sequence length="73" mass="8075">MGKHWWIAEVLMDMAAYAEKNDLHTLNAQLCNIMVTANQLMHEAPDQADGAATTDIILPRKRSGKKLNPATSI</sequence>
<protein>
    <submittedName>
        <fullName evidence="1">Uncharacterized protein</fullName>
    </submittedName>
</protein>
<evidence type="ECO:0000313" key="2">
    <source>
        <dbReference type="Proteomes" id="UP000244924"/>
    </source>
</evidence>
<reference evidence="1 2" key="1">
    <citation type="submission" date="2018-03" db="EMBL/GenBank/DDBJ databases">
        <authorList>
            <person name="Keele B.F."/>
        </authorList>
    </citation>
    <scope>NUCLEOTIDE SEQUENCE [LARGE SCALE GENOMIC DNA]</scope>
    <source>
        <strain evidence="1 2">CECT 8626</strain>
    </source>
</reference>
<name>A0A2R8BLV6_9RHOB</name>
<gene>
    <name evidence="1" type="ORF">DEA8626_03450</name>
</gene>
<evidence type="ECO:0000313" key="1">
    <source>
        <dbReference type="EMBL" id="SPH24398.1"/>
    </source>
</evidence>
<proteinExistence type="predicted"/>
<dbReference type="OrthoDB" id="7659348at2"/>